<name>A0A917MIA0_9HYPH</name>
<dbReference type="RefSeq" id="WP_188516218.1">
    <property type="nucleotide sequence ID" value="NZ_BMES01000001.1"/>
</dbReference>
<accession>A0A917MIA0</accession>
<dbReference type="SUPFAM" id="SSF46785">
    <property type="entry name" value="Winged helix' DNA-binding domain"/>
    <property type="match status" value="1"/>
</dbReference>
<evidence type="ECO:0000313" key="5">
    <source>
        <dbReference type="EMBL" id="GGH09626.1"/>
    </source>
</evidence>
<gene>
    <name evidence="5" type="ORF">GCM10007036_05770</name>
</gene>
<dbReference type="Pfam" id="PF07729">
    <property type="entry name" value="FCD"/>
    <property type="match status" value="1"/>
</dbReference>
<dbReference type="SMART" id="SM00345">
    <property type="entry name" value="HTH_GNTR"/>
    <property type="match status" value="1"/>
</dbReference>
<dbReference type="PANTHER" id="PTHR43537">
    <property type="entry name" value="TRANSCRIPTIONAL REGULATOR, GNTR FAMILY"/>
    <property type="match status" value="1"/>
</dbReference>
<dbReference type="InterPro" id="IPR011711">
    <property type="entry name" value="GntR_C"/>
</dbReference>
<dbReference type="InterPro" id="IPR000524">
    <property type="entry name" value="Tscrpt_reg_HTH_GntR"/>
</dbReference>
<evidence type="ECO:0000256" key="3">
    <source>
        <dbReference type="ARBA" id="ARBA00023163"/>
    </source>
</evidence>
<organism evidence="5 6">
    <name type="scientific">Alsobacter metallidurans</name>
    <dbReference type="NCBI Taxonomy" id="340221"/>
    <lineage>
        <taxon>Bacteria</taxon>
        <taxon>Pseudomonadati</taxon>
        <taxon>Pseudomonadota</taxon>
        <taxon>Alphaproteobacteria</taxon>
        <taxon>Hyphomicrobiales</taxon>
        <taxon>Alsobacteraceae</taxon>
        <taxon>Alsobacter</taxon>
    </lineage>
</organism>
<dbReference type="EMBL" id="BMES01000001">
    <property type="protein sequence ID" value="GGH09626.1"/>
    <property type="molecule type" value="Genomic_DNA"/>
</dbReference>
<keyword evidence="3" id="KW-0804">Transcription</keyword>
<feature type="domain" description="HTH gntR-type" evidence="4">
    <location>
        <begin position="13"/>
        <end position="80"/>
    </location>
</feature>
<dbReference type="InterPro" id="IPR036390">
    <property type="entry name" value="WH_DNA-bd_sf"/>
</dbReference>
<dbReference type="PANTHER" id="PTHR43537:SF24">
    <property type="entry name" value="GLUCONATE OPERON TRANSCRIPTIONAL REPRESSOR"/>
    <property type="match status" value="1"/>
</dbReference>
<dbReference type="Pfam" id="PF00392">
    <property type="entry name" value="GntR"/>
    <property type="match status" value="1"/>
</dbReference>
<dbReference type="Gene3D" id="1.10.10.10">
    <property type="entry name" value="Winged helix-like DNA-binding domain superfamily/Winged helix DNA-binding domain"/>
    <property type="match status" value="1"/>
</dbReference>
<dbReference type="Proteomes" id="UP000603912">
    <property type="component" value="Unassembled WGS sequence"/>
</dbReference>
<comment type="caution">
    <text evidence="5">The sequence shown here is derived from an EMBL/GenBank/DDBJ whole genome shotgun (WGS) entry which is preliminary data.</text>
</comment>
<dbReference type="AlphaFoldDB" id="A0A917MIA0"/>
<keyword evidence="2" id="KW-0238">DNA-binding</keyword>
<reference evidence="5" key="1">
    <citation type="journal article" date="2014" name="Int. J. Syst. Evol. Microbiol.">
        <title>Complete genome sequence of Corynebacterium casei LMG S-19264T (=DSM 44701T), isolated from a smear-ripened cheese.</title>
        <authorList>
            <consortium name="US DOE Joint Genome Institute (JGI-PGF)"/>
            <person name="Walter F."/>
            <person name="Albersmeier A."/>
            <person name="Kalinowski J."/>
            <person name="Ruckert C."/>
        </authorList>
    </citation>
    <scope>NUCLEOTIDE SEQUENCE</scope>
    <source>
        <strain evidence="5">CGMCC 1.12214</strain>
    </source>
</reference>
<evidence type="ECO:0000313" key="6">
    <source>
        <dbReference type="Proteomes" id="UP000603912"/>
    </source>
</evidence>
<dbReference type="PROSITE" id="PS50949">
    <property type="entry name" value="HTH_GNTR"/>
    <property type="match status" value="1"/>
</dbReference>
<keyword evidence="6" id="KW-1185">Reference proteome</keyword>
<dbReference type="GO" id="GO:0003700">
    <property type="term" value="F:DNA-binding transcription factor activity"/>
    <property type="evidence" value="ECO:0007669"/>
    <property type="project" value="InterPro"/>
</dbReference>
<evidence type="ECO:0000256" key="2">
    <source>
        <dbReference type="ARBA" id="ARBA00023125"/>
    </source>
</evidence>
<evidence type="ECO:0000256" key="1">
    <source>
        <dbReference type="ARBA" id="ARBA00023015"/>
    </source>
</evidence>
<sequence length="226" mass="24458">MSAHEAIAFLKSRSLGVLIEPEIERMIMSGEIKPGDRINENALALRFGTSRGPIREALRSMEAGGLVALVPNRGVYVRSLDLATACAIYEVRAALFGMAGRCAAERAGAEDICRLETLVAEMDRAVDAGDFETYYPLNLAFHQAILAASGNHLLAAQYASLIKQLHLYRARSLVQGGGLHVSNQEHRAMVDAIAARDPEAASRTHFDHVMRSLDRLRAAPAAHAAT</sequence>
<dbReference type="SUPFAM" id="SSF48008">
    <property type="entry name" value="GntR ligand-binding domain-like"/>
    <property type="match status" value="1"/>
</dbReference>
<dbReference type="CDD" id="cd07377">
    <property type="entry name" value="WHTH_GntR"/>
    <property type="match status" value="1"/>
</dbReference>
<protein>
    <submittedName>
        <fullName evidence="5">GntR family transcriptional regulator</fullName>
    </submittedName>
</protein>
<evidence type="ECO:0000259" key="4">
    <source>
        <dbReference type="PROSITE" id="PS50949"/>
    </source>
</evidence>
<reference evidence="5" key="2">
    <citation type="submission" date="2020-09" db="EMBL/GenBank/DDBJ databases">
        <authorList>
            <person name="Sun Q."/>
            <person name="Zhou Y."/>
        </authorList>
    </citation>
    <scope>NUCLEOTIDE SEQUENCE</scope>
    <source>
        <strain evidence="5">CGMCC 1.12214</strain>
    </source>
</reference>
<dbReference type="InterPro" id="IPR008920">
    <property type="entry name" value="TF_FadR/GntR_C"/>
</dbReference>
<dbReference type="SMART" id="SM00895">
    <property type="entry name" value="FCD"/>
    <property type="match status" value="1"/>
</dbReference>
<proteinExistence type="predicted"/>
<dbReference type="GO" id="GO:0003677">
    <property type="term" value="F:DNA binding"/>
    <property type="evidence" value="ECO:0007669"/>
    <property type="project" value="UniProtKB-KW"/>
</dbReference>
<dbReference type="InterPro" id="IPR036388">
    <property type="entry name" value="WH-like_DNA-bd_sf"/>
</dbReference>
<dbReference type="Gene3D" id="1.20.120.530">
    <property type="entry name" value="GntR ligand-binding domain-like"/>
    <property type="match status" value="1"/>
</dbReference>
<keyword evidence="1" id="KW-0805">Transcription regulation</keyword>